<protein>
    <submittedName>
        <fullName evidence="3">Uncharacterized protein</fullName>
    </submittedName>
</protein>
<evidence type="ECO:0000256" key="1">
    <source>
        <dbReference type="SAM" id="MobiDB-lite"/>
    </source>
</evidence>
<gene>
    <name evidence="3" type="ORF">AOQ84DRAFT_227902</name>
</gene>
<accession>A0A8E2JX17</accession>
<feature type="region of interest" description="Disordered" evidence="1">
    <location>
        <begin position="230"/>
        <end position="300"/>
    </location>
</feature>
<sequence>MEGITLGPIRPQAPACIPPTDLCGNCTVYGARARLFYWPVTTVSGDVCSHPGATLTSNITGIVTADVFGQKLTSPTAALLISSVWASDYCNYFFGKTFTSLVMTMHPSALSSGVGWHGMEPRSFDLADLYPGQVRFKAYTEMGECTYFPAWCTNTIYQEWYHPNVLMPQDVTNLDPAWATCTPYIFGILDPPVAVKGVPAFISTTPTAGPQTQSMDPSPGVTAVPIRSTAVDGQPQSTPATGDPQSAPPIGQPSPVAGGSTMPGVGASTIADPGHSEKMPSMNGGEGVPSSTPTKPLGGFILSGLGGPGGPETTNGMLQSPQSGAVVMLGNQVITAVDPAGVVVIGSITISPGGPAATISGHVISAVSTGVVIDGTSKAFSNIGTLTENLGVVITLDGQVLTALDPSGVITIGSTLISLGGPAATISGHTISALSSGVVVDGTTIPLSIITDPPGAPTTSGPMITSATSDTTSPQVFEGSAGYANGMPVIAPVLGIFLAIVLAM</sequence>
<keyword evidence="4" id="KW-1185">Reference proteome</keyword>
<proteinExistence type="predicted"/>
<keyword evidence="2" id="KW-0812">Transmembrane</keyword>
<feature type="transmembrane region" description="Helical" evidence="2">
    <location>
        <begin position="483"/>
        <end position="503"/>
    </location>
</feature>
<name>A0A8E2JX17_9PEZI</name>
<dbReference type="Proteomes" id="UP000250140">
    <property type="component" value="Unassembled WGS sequence"/>
</dbReference>
<feature type="compositionally biased region" description="Polar residues" evidence="1">
    <location>
        <begin position="206"/>
        <end position="216"/>
    </location>
</feature>
<dbReference type="EMBL" id="KV748892">
    <property type="protein sequence ID" value="OCL12304.1"/>
    <property type="molecule type" value="Genomic_DNA"/>
</dbReference>
<keyword evidence="2" id="KW-0472">Membrane</keyword>
<organism evidence="3 4">
    <name type="scientific">Glonium stellatum</name>
    <dbReference type="NCBI Taxonomy" id="574774"/>
    <lineage>
        <taxon>Eukaryota</taxon>
        <taxon>Fungi</taxon>
        <taxon>Dikarya</taxon>
        <taxon>Ascomycota</taxon>
        <taxon>Pezizomycotina</taxon>
        <taxon>Dothideomycetes</taxon>
        <taxon>Pleosporomycetidae</taxon>
        <taxon>Gloniales</taxon>
        <taxon>Gloniaceae</taxon>
        <taxon>Glonium</taxon>
    </lineage>
</organism>
<dbReference type="OrthoDB" id="3946638at2759"/>
<evidence type="ECO:0000256" key="2">
    <source>
        <dbReference type="SAM" id="Phobius"/>
    </source>
</evidence>
<evidence type="ECO:0000313" key="4">
    <source>
        <dbReference type="Proteomes" id="UP000250140"/>
    </source>
</evidence>
<feature type="region of interest" description="Disordered" evidence="1">
    <location>
        <begin position="206"/>
        <end position="225"/>
    </location>
</feature>
<dbReference type="AlphaFoldDB" id="A0A8E2JX17"/>
<feature type="compositionally biased region" description="Polar residues" evidence="1">
    <location>
        <begin position="234"/>
        <end position="244"/>
    </location>
</feature>
<keyword evidence="2" id="KW-1133">Transmembrane helix</keyword>
<reference evidence="3 4" key="1">
    <citation type="journal article" date="2016" name="Nat. Commun.">
        <title>Ectomycorrhizal ecology is imprinted in the genome of the dominant symbiotic fungus Cenococcum geophilum.</title>
        <authorList>
            <consortium name="DOE Joint Genome Institute"/>
            <person name="Peter M."/>
            <person name="Kohler A."/>
            <person name="Ohm R.A."/>
            <person name="Kuo A."/>
            <person name="Krutzmann J."/>
            <person name="Morin E."/>
            <person name="Arend M."/>
            <person name="Barry K.W."/>
            <person name="Binder M."/>
            <person name="Choi C."/>
            <person name="Clum A."/>
            <person name="Copeland A."/>
            <person name="Grisel N."/>
            <person name="Haridas S."/>
            <person name="Kipfer T."/>
            <person name="LaButti K."/>
            <person name="Lindquist E."/>
            <person name="Lipzen A."/>
            <person name="Maire R."/>
            <person name="Meier B."/>
            <person name="Mihaltcheva S."/>
            <person name="Molinier V."/>
            <person name="Murat C."/>
            <person name="Poggeler S."/>
            <person name="Quandt C.A."/>
            <person name="Sperisen C."/>
            <person name="Tritt A."/>
            <person name="Tisserant E."/>
            <person name="Crous P.W."/>
            <person name="Henrissat B."/>
            <person name="Nehls U."/>
            <person name="Egli S."/>
            <person name="Spatafora J.W."/>
            <person name="Grigoriev I.V."/>
            <person name="Martin F.M."/>
        </authorList>
    </citation>
    <scope>NUCLEOTIDE SEQUENCE [LARGE SCALE GENOMIC DNA]</scope>
    <source>
        <strain evidence="3 4">CBS 207.34</strain>
    </source>
</reference>
<evidence type="ECO:0000313" key="3">
    <source>
        <dbReference type="EMBL" id="OCL12304.1"/>
    </source>
</evidence>